<evidence type="ECO:0000313" key="4">
    <source>
        <dbReference type="Proteomes" id="UP000001494"/>
    </source>
</evidence>
<dbReference type="KEGG" id="zmm:Zmob_0982"/>
<dbReference type="Proteomes" id="UP000001494">
    <property type="component" value="Chromosome"/>
</dbReference>
<dbReference type="AlphaFoldDB" id="A0A0H3FYH8"/>
<feature type="domain" description="Cell wall hydrolase SleB" evidence="2">
    <location>
        <begin position="113"/>
        <end position="215"/>
    </location>
</feature>
<sequence precursor="true">MSALGHLFRKKWAKLVLPVAAITFPAHQAIAAALPLGVTLASNVAIAKSQPIANTSFDHNNNTVANHARQALAKSSDYSEESENLSADELEQQSEGAQTMCMAKVVYHEAANQPREGQIAIAQLILNRAEAGGRFPQTVCGVTNQPGQFFDTTRYTPPRQDRRWQKAIEVAHEVLTGSSEDLTKGALFYHANSQAPNHFFKTRTRVNALGSHVFYR</sequence>
<dbReference type="Gene3D" id="6.20.240.60">
    <property type="match status" value="1"/>
</dbReference>
<evidence type="ECO:0000313" key="3">
    <source>
        <dbReference type="EMBL" id="AEH62817.1"/>
    </source>
</evidence>
<dbReference type="HOGENOM" id="CLU_086663_0_1_5"/>
<feature type="signal peptide" evidence="1">
    <location>
        <begin position="1"/>
        <end position="28"/>
    </location>
</feature>
<name>A0A0H3FYH8_ZYMMA</name>
<evidence type="ECO:0000259" key="2">
    <source>
        <dbReference type="Pfam" id="PF07486"/>
    </source>
</evidence>
<protein>
    <submittedName>
        <fullName evidence="3">Cell wall hydrolase SleB</fullName>
    </submittedName>
</protein>
<feature type="chain" id="PRO_5002609798" evidence="1">
    <location>
        <begin position="29"/>
        <end position="216"/>
    </location>
</feature>
<gene>
    <name evidence="3" type="ordered locus">Zmob_0982</name>
</gene>
<dbReference type="OrthoDB" id="9785345at2"/>
<dbReference type="Gene3D" id="1.10.10.2520">
    <property type="entry name" value="Cell wall hydrolase SleB, domain 1"/>
    <property type="match status" value="1"/>
</dbReference>
<dbReference type="GeneID" id="79904356"/>
<dbReference type="GO" id="GO:0016787">
    <property type="term" value="F:hydrolase activity"/>
    <property type="evidence" value="ECO:0007669"/>
    <property type="project" value="UniProtKB-KW"/>
</dbReference>
<organism evidence="3 4">
    <name type="scientific">Zymomonas mobilis subsp. mobilis (strain ATCC 10988 / DSM 424 / LMG 404 / NCIMB 8938 / NRRL B-806 / ZM1)</name>
    <dbReference type="NCBI Taxonomy" id="555217"/>
    <lineage>
        <taxon>Bacteria</taxon>
        <taxon>Pseudomonadati</taxon>
        <taxon>Pseudomonadota</taxon>
        <taxon>Alphaproteobacteria</taxon>
        <taxon>Sphingomonadales</taxon>
        <taxon>Zymomonadaceae</taxon>
        <taxon>Zymomonas</taxon>
    </lineage>
</organism>
<dbReference type="Pfam" id="PF07486">
    <property type="entry name" value="Hydrolase_2"/>
    <property type="match status" value="1"/>
</dbReference>
<reference evidence="3 4" key="1">
    <citation type="journal article" date="2011" name="J. Bacteriol.">
        <title>Genome sequence of the ethanol-producing Zymomonas mobilis subsp. mobilis lectotype strain ATCC 10988.</title>
        <authorList>
            <person name="Pappas K.M."/>
            <person name="Kouvelis V.N."/>
            <person name="Saunders E."/>
            <person name="Brettin T.S."/>
            <person name="Bruce D."/>
            <person name="Detter C."/>
            <person name="Balakireva M."/>
            <person name="Han C.S."/>
            <person name="Savvakis G."/>
            <person name="Kyrpides N.C."/>
            <person name="Typas M.A."/>
        </authorList>
    </citation>
    <scope>NUCLEOTIDE SEQUENCE [LARGE SCALE GENOMIC DNA]</scope>
    <source>
        <strain evidence="4">ATCC 10988 / DSM 424 / CCUG 17860 / LMG 404 / NCIMB 8938 / NRRL B-806 / ZM1</strain>
    </source>
</reference>
<dbReference type="InterPro" id="IPR042047">
    <property type="entry name" value="SleB_dom1"/>
</dbReference>
<accession>A0A0H3FYH8</accession>
<dbReference type="EMBL" id="CP002850">
    <property type="protein sequence ID" value="AEH62817.1"/>
    <property type="molecule type" value="Genomic_DNA"/>
</dbReference>
<dbReference type="eggNOG" id="COG3773">
    <property type="taxonomic scope" value="Bacteria"/>
</dbReference>
<dbReference type="InterPro" id="IPR011105">
    <property type="entry name" value="Cell_wall_hydrolase_SleB"/>
</dbReference>
<keyword evidence="1" id="KW-0732">Signal</keyword>
<keyword evidence="3" id="KW-0378">Hydrolase</keyword>
<dbReference type="RefSeq" id="WP_011240360.1">
    <property type="nucleotide sequence ID" value="NC_017262.1"/>
</dbReference>
<evidence type="ECO:0000256" key="1">
    <source>
        <dbReference type="SAM" id="SignalP"/>
    </source>
</evidence>
<proteinExistence type="predicted"/>